<name>A0A6L2PDQ1_COPFO</name>
<evidence type="ECO:0000313" key="3">
    <source>
        <dbReference type="Proteomes" id="UP000502823"/>
    </source>
</evidence>
<protein>
    <submittedName>
        <fullName evidence="2">Uncharacterized protein</fullName>
    </submittedName>
</protein>
<dbReference type="EMBL" id="BLKM01006964">
    <property type="protein sequence ID" value="GFG29332.1"/>
    <property type="molecule type" value="Genomic_DNA"/>
</dbReference>
<dbReference type="Proteomes" id="UP000502823">
    <property type="component" value="Unassembled WGS sequence"/>
</dbReference>
<keyword evidence="1" id="KW-0732">Signal</keyword>
<proteinExistence type="predicted"/>
<keyword evidence="3" id="KW-1185">Reference proteome</keyword>
<dbReference type="AlphaFoldDB" id="A0A6L2PDQ1"/>
<comment type="caution">
    <text evidence="2">The sequence shown here is derived from an EMBL/GenBank/DDBJ whole genome shotgun (WGS) entry which is preliminary data.</text>
</comment>
<dbReference type="InParanoid" id="A0A6L2PDQ1"/>
<evidence type="ECO:0000256" key="1">
    <source>
        <dbReference type="SAM" id="SignalP"/>
    </source>
</evidence>
<feature type="signal peptide" evidence="1">
    <location>
        <begin position="1"/>
        <end position="23"/>
    </location>
</feature>
<accession>A0A6L2PDQ1</accession>
<evidence type="ECO:0000313" key="2">
    <source>
        <dbReference type="EMBL" id="GFG29332.1"/>
    </source>
</evidence>
<dbReference type="OrthoDB" id="5798273at2759"/>
<sequence length="412" mass="46826">MLLWGSLLMVVLAVIVFIRKKDPAPIYGVYQQPGKWYPFKYVIFLAILKLRRWQNSYGINLGKKQAGYGMQSHTSAAEMDVAQPLSTDAKAFDAVFFIAANKDGYYFVAGAERRHHGVINGLCYIAVPGKGLLCSHKLPDTVLFGAKNEEFGAEGLMLKPVQAMKKWKLTYKGKMWLQSDSSQVFDVNFEGDWSTDLAYFNYDTDMNPATVARVIAKEKWTREYFKSLEKAHQTHFEQMGYLNGTIEINAERHSVKMPSFRDHSYGTEQKRLGSDASIRISHDLPRGWNKGNYWRDLSALHLLQVSCPEDLGLTTKLYEHGENGTPPTDHSFSFKAGPTVYTAQVTAEYAATHYVGWKWEARMVERFVRYIVNGIPGQGVSEFHYYNKGGRPSSVAENDPFFFKKLNLQEAN</sequence>
<dbReference type="PANTHER" id="PTHR34717">
    <property type="entry name" value="EG:BACR7A4.20 PROTEIN"/>
    <property type="match status" value="1"/>
</dbReference>
<feature type="chain" id="PRO_5027073746" evidence="1">
    <location>
        <begin position="24"/>
        <end position="412"/>
    </location>
</feature>
<reference evidence="3" key="1">
    <citation type="submission" date="2020-01" db="EMBL/GenBank/DDBJ databases">
        <title>Draft genome sequence of the Termite Coptotermes fromosanus.</title>
        <authorList>
            <person name="Itakura S."/>
            <person name="Yosikawa Y."/>
            <person name="Umezawa K."/>
        </authorList>
    </citation>
    <scope>NUCLEOTIDE SEQUENCE [LARGE SCALE GENOMIC DNA]</scope>
</reference>
<dbReference type="PANTHER" id="PTHR34717:SF1">
    <property type="entry name" value="EG:BACR7A4.20 PROTEIN"/>
    <property type="match status" value="1"/>
</dbReference>
<organism evidence="2 3">
    <name type="scientific">Coptotermes formosanus</name>
    <name type="common">Formosan subterranean termite</name>
    <dbReference type="NCBI Taxonomy" id="36987"/>
    <lineage>
        <taxon>Eukaryota</taxon>
        <taxon>Metazoa</taxon>
        <taxon>Ecdysozoa</taxon>
        <taxon>Arthropoda</taxon>
        <taxon>Hexapoda</taxon>
        <taxon>Insecta</taxon>
        <taxon>Pterygota</taxon>
        <taxon>Neoptera</taxon>
        <taxon>Polyneoptera</taxon>
        <taxon>Dictyoptera</taxon>
        <taxon>Blattodea</taxon>
        <taxon>Blattoidea</taxon>
        <taxon>Termitoidae</taxon>
        <taxon>Rhinotermitidae</taxon>
        <taxon>Coptotermes</taxon>
    </lineage>
</organism>
<gene>
    <name evidence="2" type="ORF">Cfor_01226</name>
</gene>